<keyword evidence="2" id="KW-0812">Transmembrane</keyword>
<keyword evidence="4" id="KW-1185">Reference proteome</keyword>
<name>A0ABV7RAT3_9NEIS</name>
<feature type="region of interest" description="Disordered" evidence="1">
    <location>
        <begin position="1"/>
        <end position="29"/>
    </location>
</feature>
<evidence type="ECO:0000256" key="1">
    <source>
        <dbReference type="SAM" id="MobiDB-lite"/>
    </source>
</evidence>
<evidence type="ECO:0000313" key="3">
    <source>
        <dbReference type="EMBL" id="MFC3531320.1"/>
    </source>
</evidence>
<sequence>MAQHHHHHEHEHEHEHAHSHPHPHAAGDDSHLPRWRLLAMSAGQRLLLAAGLLLLLWALVLWALGGES</sequence>
<gene>
    <name evidence="3" type="ORF">ACFOLG_03910</name>
</gene>
<accession>A0ABV7RAT3</accession>
<dbReference type="EMBL" id="JBHRXN010000009">
    <property type="protein sequence ID" value="MFC3531320.1"/>
    <property type="molecule type" value="Genomic_DNA"/>
</dbReference>
<keyword evidence="2" id="KW-0472">Membrane</keyword>
<dbReference type="Proteomes" id="UP001595741">
    <property type="component" value="Unassembled WGS sequence"/>
</dbReference>
<proteinExistence type="predicted"/>
<reference evidence="4" key="1">
    <citation type="journal article" date="2019" name="Int. J. Syst. Evol. Microbiol.">
        <title>The Global Catalogue of Microorganisms (GCM) 10K type strain sequencing project: providing services to taxonomists for standard genome sequencing and annotation.</title>
        <authorList>
            <consortium name="The Broad Institute Genomics Platform"/>
            <consortium name="The Broad Institute Genome Sequencing Center for Infectious Disease"/>
            <person name="Wu L."/>
            <person name="Ma J."/>
        </authorList>
    </citation>
    <scope>NUCLEOTIDE SEQUENCE [LARGE SCALE GENOMIC DNA]</scope>
    <source>
        <strain evidence="4">KCTC 42742</strain>
    </source>
</reference>
<protein>
    <submittedName>
        <fullName evidence="3">Uncharacterized protein</fullName>
    </submittedName>
</protein>
<evidence type="ECO:0000313" key="4">
    <source>
        <dbReference type="Proteomes" id="UP001595741"/>
    </source>
</evidence>
<dbReference type="RefSeq" id="WP_386088611.1">
    <property type="nucleotide sequence ID" value="NZ_JBHRXN010000009.1"/>
</dbReference>
<feature type="transmembrane region" description="Helical" evidence="2">
    <location>
        <begin position="46"/>
        <end position="65"/>
    </location>
</feature>
<evidence type="ECO:0000256" key="2">
    <source>
        <dbReference type="SAM" id="Phobius"/>
    </source>
</evidence>
<organism evidence="3 4">
    <name type="scientific">Vogesella facilis</name>
    <dbReference type="NCBI Taxonomy" id="1655232"/>
    <lineage>
        <taxon>Bacteria</taxon>
        <taxon>Pseudomonadati</taxon>
        <taxon>Pseudomonadota</taxon>
        <taxon>Betaproteobacteria</taxon>
        <taxon>Neisseriales</taxon>
        <taxon>Chromobacteriaceae</taxon>
        <taxon>Vogesella</taxon>
    </lineage>
</organism>
<comment type="caution">
    <text evidence="3">The sequence shown here is derived from an EMBL/GenBank/DDBJ whole genome shotgun (WGS) entry which is preliminary data.</text>
</comment>
<keyword evidence="2" id="KW-1133">Transmembrane helix</keyword>